<evidence type="ECO:0000256" key="12">
    <source>
        <dbReference type="ARBA" id="ARBA00022759"/>
    </source>
</evidence>
<sequence>MPRDVKHIHEAQKHRIRIREKGAKYIPGTVTLQVLGTGAPGSPACVYIFTDQSRYLFNCGEGTQRLAHEHKTKLARLEHIFMTQTTWRHIGGLPGLSLTIQDSGVPEVTLHGPPGLEEIFQAMKRFVVLRELKVKAIQCEPGYFYEDNVMRVEYLPLIPKNRPKIEEDEDWPEALSIDDTDYYAHEKESGQNATKSASPDSAGGRVRQKPVEKYVVAYICKLKPRPGMLCLEKCVDKGVPPGPLLGQLKNGIDVTLPNGEVVKASDVRGPDDMGPLFIFIDIPDEEYLEVLLEKKEIFERYQASARIEDEQAAVVVHFTPSQIAERPEYRDFMDKFSPSTKHIILNDKNNSSGNISVHRIQWQLNQLNDLVFPILAEKDALENTTPSMACYSLRPRKGYDTSLESKITREEYIEEVFKVPGFSEALTVLKNQQSDYLARARETRHNQFPKFLFLGTGSCIPNKTRNVSAILVQTSKDGSILLDCGEGSLGQILRFYGTEKGREILRSLQAIYISHLHADHHIGLIGILRARRRCFEVFREEDKLMLLAPQQISSWLSFYNHQIDAISDDFVLIPNSQMLTNPLESNALTEMGIGRVTTCFVPHCPHSFGVALDLTNGVKITYSGDTRPSKDLIGIGLNSTVLIHEATMEDELQHEALAKMHSTVAQAIDQGKAMNAQYTILTHFSQRYAKLPRIETLEENVGIAFDNMEVTVEDMKHLAVMHEPLKLMFAEHCEEMEQKALKRAYKKQRLNSRNSSPVQRS</sequence>
<dbReference type="Gene3D" id="3.60.15.10">
    <property type="entry name" value="Ribonuclease Z/Hydroxyacylglutathione hydrolase-like"/>
    <property type="match status" value="2"/>
</dbReference>
<evidence type="ECO:0000256" key="9">
    <source>
        <dbReference type="ARBA" id="ARBA00022694"/>
    </source>
</evidence>
<keyword evidence="16" id="KW-0496">Mitochondrion</keyword>
<keyword evidence="15" id="KW-0809">Transit peptide</keyword>
<evidence type="ECO:0000256" key="13">
    <source>
        <dbReference type="ARBA" id="ARBA00022801"/>
    </source>
</evidence>
<dbReference type="EMBL" id="GIFK01004166">
    <property type="protein sequence ID" value="NBJ61869.1"/>
    <property type="molecule type" value="Transcribed_RNA"/>
</dbReference>
<dbReference type="SUPFAM" id="SSF56281">
    <property type="entry name" value="Metallo-hydrolase/oxidoreductase"/>
    <property type="match status" value="2"/>
</dbReference>
<feature type="domain" description="tRNase Z endonuclease" evidence="25">
    <location>
        <begin position="34"/>
        <end position="92"/>
    </location>
</feature>
<comment type="cofactor">
    <cofactor evidence="2">
        <name>Zn(2+)</name>
        <dbReference type="ChEBI" id="CHEBI:29105"/>
    </cofactor>
</comment>
<protein>
    <recommendedName>
        <fullName evidence="7">Zinc phosphodiesterase ELAC protein 2</fullName>
        <ecNumber evidence="6">3.1.26.11</ecNumber>
    </recommendedName>
    <alternativeName>
        <fullName evidence="21">ElaC homolog protein 2</fullName>
    </alternativeName>
    <alternativeName>
        <fullName evidence="19">Ribonuclease Z 2</fullName>
    </alternativeName>
    <alternativeName>
        <fullName evidence="20">tRNA 3 endonuclease 2</fullName>
    </alternativeName>
    <alternativeName>
        <fullName evidence="18">tRNase Z 2</fullName>
    </alternativeName>
</protein>
<comment type="subunit">
    <text evidence="23">Homodimer. Interacts with PTCD1.</text>
</comment>
<comment type="similarity">
    <text evidence="5">Belongs to the RNase Z family.</text>
</comment>
<evidence type="ECO:0000256" key="16">
    <source>
        <dbReference type="ARBA" id="ARBA00023128"/>
    </source>
</evidence>
<evidence type="ECO:0000256" key="22">
    <source>
        <dbReference type="ARBA" id="ARBA00046098"/>
    </source>
</evidence>
<feature type="region of interest" description="Disordered" evidence="24">
    <location>
        <begin position="186"/>
        <end position="206"/>
    </location>
</feature>
<evidence type="ECO:0000256" key="21">
    <source>
        <dbReference type="ARBA" id="ARBA00032616"/>
    </source>
</evidence>
<dbReference type="GO" id="GO:0042645">
    <property type="term" value="C:mitochondrial nucleoid"/>
    <property type="evidence" value="ECO:0007669"/>
    <property type="project" value="UniProtKB-ARBA"/>
</dbReference>
<feature type="compositionally biased region" description="Polar residues" evidence="24">
    <location>
        <begin position="190"/>
        <end position="199"/>
    </location>
</feature>
<keyword evidence="14" id="KW-0862">Zinc</keyword>
<keyword evidence="9" id="KW-0819">tRNA processing</keyword>
<dbReference type="PANTHER" id="PTHR12553">
    <property type="entry name" value="ZINC PHOSPHODIESTERASE ELAC PROTEIN 2"/>
    <property type="match status" value="1"/>
</dbReference>
<dbReference type="InterPro" id="IPR047151">
    <property type="entry name" value="RNZ2-like"/>
</dbReference>
<dbReference type="GO" id="GO:0042781">
    <property type="term" value="F:3'-tRNA processing endoribonuclease activity"/>
    <property type="evidence" value="ECO:0007669"/>
    <property type="project" value="UniProtKB-EC"/>
</dbReference>
<evidence type="ECO:0000256" key="4">
    <source>
        <dbReference type="ARBA" id="ARBA00004305"/>
    </source>
</evidence>
<organism evidence="26">
    <name type="scientific">Phlebotomus kandelakii</name>
    <dbReference type="NCBI Taxonomy" id="1109342"/>
    <lineage>
        <taxon>Eukaryota</taxon>
        <taxon>Metazoa</taxon>
        <taxon>Ecdysozoa</taxon>
        <taxon>Arthropoda</taxon>
        <taxon>Hexapoda</taxon>
        <taxon>Insecta</taxon>
        <taxon>Pterygota</taxon>
        <taxon>Neoptera</taxon>
        <taxon>Endopterygota</taxon>
        <taxon>Diptera</taxon>
        <taxon>Nematocera</taxon>
        <taxon>Psychodoidea</taxon>
        <taxon>Psychodidae</taxon>
        <taxon>Phlebotomus</taxon>
        <taxon>Larroussius</taxon>
    </lineage>
</organism>
<evidence type="ECO:0000256" key="2">
    <source>
        <dbReference type="ARBA" id="ARBA00001947"/>
    </source>
</evidence>
<accession>A0A6B2EER2</accession>
<keyword evidence="13" id="KW-0378">Hydrolase</keyword>
<evidence type="ECO:0000256" key="19">
    <source>
        <dbReference type="ARBA" id="ARBA00030729"/>
    </source>
</evidence>
<keyword evidence="12" id="KW-0255">Endonuclease</keyword>
<dbReference type="PANTHER" id="PTHR12553:SF49">
    <property type="entry name" value="ZINC PHOSPHODIESTERASE ELAC PROTEIN 2"/>
    <property type="match status" value="1"/>
</dbReference>
<comment type="function">
    <text evidence="22">Zinc phosphodiesterase, which displays mitochondrial tRNA 3'-processing endonuclease activity. Involved in tRNA maturation, by removing a 3'-trailer from precursor tRNA. Associates with mitochondrial DNA complexes at the nucleoids to initiate RNA processing and ribosome assembly.</text>
</comment>
<evidence type="ECO:0000256" key="7">
    <source>
        <dbReference type="ARBA" id="ARBA00013357"/>
    </source>
</evidence>
<keyword evidence="8" id="KW-0597">Phosphoprotein</keyword>
<dbReference type="EC" id="3.1.26.11" evidence="6"/>
<reference evidence="26" key="1">
    <citation type="submission" date="2019-10" db="EMBL/GenBank/DDBJ databases">
        <title>Short sand fly seasons in Tbilisi, Georgia, hinder development of host immunity to saliva of the visceral leishmaniasis vector Phlebotomus kandelakii.</title>
        <authorList>
            <person name="Oliveira F."/>
            <person name="Giorgobiani E."/>
            <person name="Guimaraes-Costa A.B."/>
            <person name="Abdeladhim M."/>
            <person name="Oristian J."/>
            <person name="Tskhvaradze L."/>
            <person name="Tsertsvadze N."/>
            <person name="Zakalashvili M."/>
            <person name="Valenzuela J.G."/>
            <person name="Kamhawi S."/>
        </authorList>
    </citation>
    <scope>NUCLEOTIDE SEQUENCE</scope>
    <source>
        <strain evidence="26">Wild-capture in Tbilisi</strain>
        <tissue evidence="26">Salivary glands</tissue>
    </source>
</reference>
<evidence type="ECO:0000256" key="14">
    <source>
        <dbReference type="ARBA" id="ARBA00022833"/>
    </source>
</evidence>
<evidence type="ECO:0000256" key="10">
    <source>
        <dbReference type="ARBA" id="ARBA00022722"/>
    </source>
</evidence>
<evidence type="ECO:0000256" key="11">
    <source>
        <dbReference type="ARBA" id="ARBA00022723"/>
    </source>
</evidence>
<keyword evidence="17" id="KW-0539">Nucleus</keyword>
<comment type="subcellular location">
    <subcellularLocation>
        <location evidence="4">Mitochondrion matrix</location>
    </subcellularLocation>
    <subcellularLocation>
        <location evidence="3">Nucleus</location>
    </subcellularLocation>
</comment>
<evidence type="ECO:0000256" key="15">
    <source>
        <dbReference type="ARBA" id="ARBA00022946"/>
    </source>
</evidence>
<name>A0A6B2EER2_9DIPT</name>
<keyword evidence="10" id="KW-0540">Nuclease</keyword>
<evidence type="ECO:0000256" key="24">
    <source>
        <dbReference type="SAM" id="MobiDB-lite"/>
    </source>
</evidence>
<dbReference type="Pfam" id="PF23023">
    <property type="entry name" value="Anti-Pycsar_Apyc1"/>
    <property type="match status" value="1"/>
</dbReference>
<evidence type="ECO:0000256" key="20">
    <source>
        <dbReference type="ARBA" id="ARBA00032104"/>
    </source>
</evidence>
<comment type="catalytic activity">
    <reaction evidence="1">
        <text>Endonucleolytic cleavage of RNA, removing extra 3' nucleotides from tRNA precursor, generating 3' termini of tRNAs. A 3'-hydroxy group is left at the tRNA terminus and a 5'-phosphoryl group is left at the trailer molecule.</text>
        <dbReference type="EC" id="3.1.26.11"/>
    </reaction>
</comment>
<evidence type="ECO:0000259" key="25">
    <source>
        <dbReference type="Pfam" id="PF13691"/>
    </source>
</evidence>
<dbReference type="GO" id="GO:1990180">
    <property type="term" value="P:mitochondrial tRNA 3'-end processing"/>
    <property type="evidence" value="ECO:0007669"/>
    <property type="project" value="TreeGrafter"/>
</dbReference>
<dbReference type="Pfam" id="PF13691">
    <property type="entry name" value="Lactamase_B_4"/>
    <property type="match status" value="1"/>
</dbReference>
<evidence type="ECO:0000256" key="8">
    <source>
        <dbReference type="ARBA" id="ARBA00022553"/>
    </source>
</evidence>
<evidence type="ECO:0000256" key="17">
    <source>
        <dbReference type="ARBA" id="ARBA00023242"/>
    </source>
</evidence>
<dbReference type="AlphaFoldDB" id="A0A6B2EER2"/>
<evidence type="ECO:0000256" key="23">
    <source>
        <dbReference type="ARBA" id="ARBA00047136"/>
    </source>
</evidence>
<evidence type="ECO:0000256" key="3">
    <source>
        <dbReference type="ARBA" id="ARBA00004123"/>
    </source>
</evidence>
<evidence type="ECO:0000313" key="26">
    <source>
        <dbReference type="EMBL" id="NBJ61869.1"/>
    </source>
</evidence>
<evidence type="ECO:0000256" key="18">
    <source>
        <dbReference type="ARBA" id="ARBA00030689"/>
    </source>
</evidence>
<keyword evidence="11" id="KW-0479">Metal-binding</keyword>
<dbReference type="GO" id="GO:0005634">
    <property type="term" value="C:nucleus"/>
    <property type="evidence" value="ECO:0007669"/>
    <property type="project" value="UniProtKB-SubCell"/>
</dbReference>
<dbReference type="CDD" id="cd07718">
    <property type="entry name" value="RNaseZ_ELAC1_ELAC2-C-term-like_MBL-fold"/>
    <property type="match status" value="1"/>
</dbReference>
<dbReference type="GO" id="GO:0046872">
    <property type="term" value="F:metal ion binding"/>
    <property type="evidence" value="ECO:0007669"/>
    <property type="project" value="UniProtKB-KW"/>
</dbReference>
<dbReference type="InterPro" id="IPR027794">
    <property type="entry name" value="tRNase_Z_dom"/>
</dbReference>
<dbReference type="FunFam" id="3.60.15.10:FF:000014">
    <property type="entry name" value="Zinc phosphodiesterase ELAC protein 2"/>
    <property type="match status" value="1"/>
</dbReference>
<dbReference type="InterPro" id="IPR036866">
    <property type="entry name" value="RibonucZ/Hydroxyglut_hydro"/>
</dbReference>
<evidence type="ECO:0000256" key="6">
    <source>
        <dbReference type="ARBA" id="ARBA00012477"/>
    </source>
</evidence>
<evidence type="ECO:0000256" key="1">
    <source>
        <dbReference type="ARBA" id="ARBA00000402"/>
    </source>
</evidence>
<proteinExistence type="inferred from homology"/>
<evidence type="ECO:0000256" key="5">
    <source>
        <dbReference type="ARBA" id="ARBA00007823"/>
    </source>
</evidence>